<dbReference type="EMBL" id="CP002431">
    <property type="protein sequence ID" value="ADU61746.1"/>
    <property type="molecule type" value="Genomic_DNA"/>
</dbReference>
<gene>
    <name evidence="4" type="ordered locus">Daes_0729</name>
</gene>
<dbReference type="PANTHER" id="PTHR30035:SF3">
    <property type="entry name" value="INTERMEMBRANE PHOSPHOLIPID TRANSPORT SYSTEM LIPOPROTEIN MLAA"/>
    <property type="match status" value="1"/>
</dbReference>
<proteinExistence type="inferred from homology"/>
<dbReference type="PRINTS" id="PR01805">
    <property type="entry name" value="VACJLIPOPROT"/>
</dbReference>
<dbReference type="GO" id="GO:0120010">
    <property type="term" value="P:intermembrane phospholipid transfer"/>
    <property type="evidence" value="ECO:0007669"/>
    <property type="project" value="TreeGrafter"/>
</dbReference>
<sequence length="278" mass="30771" precursor="true">MTARIAVCLLLAALLLMGAGSVFASDAAQPDGTVEVAQFSDMKGHGAAADAKNAVAEDDVDDFDEYADTEDLIADPFKGWNMVWFSFNDAMYHGVFKPVATGYAWAIPAKPRQWVRNFFTNMLFPVRFVNNVFQGKFDAAYMETSKFIANTSWGLLGFADVASGMKRNWEPERPTADGFGQTLGKTGLGHGVYLVWPFLGPSSIRESVGWVGDTLLDPLTYCDLTFIEFVAVRAYKNVNQLSLELRGNEYETITDGAIDKYAAVRDAYVRFRAKKVKE</sequence>
<feature type="signal peptide" evidence="3">
    <location>
        <begin position="1"/>
        <end position="24"/>
    </location>
</feature>
<keyword evidence="4" id="KW-0449">Lipoprotein</keyword>
<dbReference type="STRING" id="643562.Daes_0729"/>
<dbReference type="InterPro" id="IPR007428">
    <property type="entry name" value="MlaA"/>
</dbReference>
<dbReference type="RefSeq" id="WP_013513677.1">
    <property type="nucleotide sequence ID" value="NC_014844.1"/>
</dbReference>
<dbReference type="KEGG" id="das:Daes_0729"/>
<dbReference type="Pfam" id="PF04333">
    <property type="entry name" value="MlaA"/>
    <property type="match status" value="1"/>
</dbReference>
<evidence type="ECO:0000313" key="4">
    <source>
        <dbReference type="EMBL" id="ADU61746.1"/>
    </source>
</evidence>
<organism evidence="4 5">
    <name type="scientific">Pseudodesulfovibrio aespoeensis (strain ATCC 700646 / DSM 10631 / Aspo-2)</name>
    <name type="common">Desulfovibrio aespoeensis</name>
    <dbReference type="NCBI Taxonomy" id="643562"/>
    <lineage>
        <taxon>Bacteria</taxon>
        <taxon>Pseudomonadati</taxon>
        <taxon>Thermodesulfobacteriota</taxon>
        <taxon>Desulfovibrionia</taxon>
        <taxon>Desulfovibrionales</taxon>
        <taxon>Desulfovibrionaceae</taxon>
    </lineage>
</organism>
<dbReference type="Proteomes" id="UP000002191">
    <property type="component" value="Chromosome"/>
</dbReference>
<evidence type="ECO:0000256" key="3">
    <source>
        <dbReference type="SAM" id="SignalP"/>
    </source>
</evidence>
<dbReference type="GO" id="GO:0016020">
    <property type="term" value="C:membrane"/>
    <property type="evidence" value="ECO:0007669"/>
    <property type="project" value="InterPro"/>
</dbReference>
<dbReference type="eggNOG" id="COG2853">
    <property type="taxonomic scope" value="Bacteria"/>
</dbReference>
<evidence type="ECO:0000256" key="1">
    <source>
        <dbReference type="ARBA" id="ARBA00010634"/>
    </source>
</evidence>
<keyword evidence="2 3" id="KW-0732">Signal</keyword>
<name>E6VZN2_PSEA9</name>
<dbReference type="AlphaFoldDB" id="E6VZN2"/>
<protein>
    <submittedName>
        <fullName evidence="4">VacJ family lipoprotein</fullName>
    </submittedName>
</protein>
<dbReference type="HOGENOM" id="CLU_059326_2_1_7"/>
<evidence type="ECO:0000256" key="2">
    <source>
        <dbReference type="ARBA" id="ARBA00022729"/>
    </source>
</evidence>
<dbReference type="PANTHER" id="PTHR30035">
    <property type="entry name" value="LIPOPROTEIN VACJ-RELATED"/>
    <property type="match status" value="1"/>
</dbReference>
<accession>E6VZN2</accession>
<dbReference type="OrthoDB" id="9785326at2"/>
<evidence type="ECO:0000313" key="5">
    <source>
        <dbReference type="Proteomes" id="UP000002191"/>
    </source>
</evidence>
<reference evidence="4 5" key="2">
    <citation type="journal article" date="2014" name="Genome Announc.">
        <title>Complete Genome Sequence of the Subsurface, Mesophilic Sulfate-Reducing Bacterium Desulfovibrio aespoeensis Aspo-2.</title>
        <authorList>
            <person name="Pedersen K."/>
            <person name="Bengtsson A."/>
            <person name="Edlund J."/>
            <person name="Rabe L."/>
            <person name="Hazen T."/>
            <person name="Chakraborty R."/>
            <person name="Goodwin L."/>
            <person name="Shapiro N."/>
        </authorList>
    </citation>
    <scope>NUCLEOTIDE SEQUENCE [LARGE SCALE GENOMIC DNA]</scope>
    <source>
        <strain evidence="5">ATCC 700646 / DSM 10631 / Aspo-2</strain>
    </source>
</reference>
<reference evidence="5" key="1">
    <citation type="submission" date="2010-12" db="EMBL/GenBank/DDBJ databases">
        <title>Complete sequence of Desulfovibrio aespoeensis Aspo-2.</title>
        <authorList>
            <consortium name="US DOE Joint Genome Institute"/>
            <person name="Lucas S."/>
            <person name="Copeland A."/>
            <person name="Lapidus A."/>
            <person name="Cheng J.-F."/>
            <person name="Goodwin L."/>
            <person name="Pitluck S."/>
            <person name="Chertkov O."/>
            <person name="Misra M."/>
            <person name="Detter J.C."/>
            <person name="Han C."/>
            <person name="Tapia R."/>
            <person name="Land M."/>
            <person name="Hauser L."/>
            <person name="Kyrpides N."/>
            <person name="Ivanova N."/>
            <person name="Ovchinnikova G."/>
            <person name="Pedersen K."/>
            <person name="Jagevall S."/>
            <person name="Hazen T."/>
            <person name="Woyke T."/>
        </authorList>
    </citation>
    <scope>NUCLEOTIDE SEQUENCE [LARGE SCALE GENOMIC DNA]</scope>
    <source>
        <strain evidence="5">ATCC 700646 / DSM 10631 / Aspo-2</strain>
    </source>
</reference>
<keyword evidence="5" id="KW-1185">Reference proteome</keyword>
<feature type="chain" id="PRO_5003214203" evidence="3">
    <location>
        <begin position="25"/>
        <end position="278"/>
    </location>
</feature>
<comment type="similarity">
    <text evidence="1">Belongs to the MlaA family.</text>
</comment>